<organism evidence="1 2">
    <name type="scientific">Rubellimicrobium mesophilum DSM 19309</name>
    <dbReference type="NCBI Taxonomy" id="442562"/>
    <lineage>
        <taxon>Bacteria</taxon>
        <taxon>Pseudomonadati</taxon>
        <taxon>Pseudomonadota</taxon>
        <taxon>Alphaproteobacteria</taxon>
        <taxon>Rhodobacterales</taxon>
        <taxon>Roseobacteraceae</taxon>
        <taxon>Rubellimicrobium</taxon>
    </lineage>
</organism>
<proteinExistence type="predicted"/>
<reference evidence="1 2" key="1">
    <citation type="submission" date="2013-02" db="EMBL/GenBank/DDBJ databases">
        <authorList>
            <person name="Fiebig A."/>
            <person name="Goeker M."/>
            <person name="Klenk H.-P.P."/>
        </authorList>
    </citation>
    <scope>NUCLEOTIDE SEQUENCE [LARGE SCALE GENOMIC DNA]</scope>
    <source>
        <strain evidence="1 2">DSM 19309</strain>
    </source>
</reference>
<gene>
    <name evidence="1" type="ORF">Rumeso_03674</name>
</gene>
<dbReference type="HOGENOM" id="CLU_1757466_0_0_5"/>
<sequence>MAAAEGPDGATISLRDARGVALFCKAAGLEIGQRCEGVMLDFAAPFLVEPRVVEVEGRIMAYAEWPTAFRIDLGPEPGQRTSGHGPASTLALSFDPSRSVATAILEGQDLCRAVESFGREAIRKVVQTVALDQATPTLVQHRLLALAA</sequence>
<keyword evidence="2" id="KW-1185">Reference proteome</keyword>
<name>A0A017HK36_9RHOB</name>
<dbReference type="EMBL" id="AOSK01000108">
    <property type="protein sequence ID" value="EYD74721.1"/>
    <property type="molecule type" value="Genomic_DNA"/>
</dbReference>
<protein>
    <submittedName>
        <fullName evidence="1">Uncharacterized protein</fullName>
    </submittedName>
</protein>
<dbReference type="Proteomes" id="UP000019666">
    <property type="component" value="Unassembled WGS sequence"/>
</dbReference>
<comment type="caution">
    <text evidence="1">The sequence shown here is derived from an EMBL/GenBank/DDBJ whole genome shotgun (WGS) entry which is preliminary data.</text>
</comment>
<accession>A0A017HK36</accession>
<evidence type="ECO:0000313" key="1">
    <source>
        <dbReference type="EMBL" id="EYD74721.1"/>
    </source>
</evidence>
<evidence type="ECO:0000313" key="2">
    <source>
        <dbReference type="Proteomes" id="UP000019666"/>
    </source>
</evidence>
<dbReference type="AlphaFoldDB" id="A0A017HK36"/>